<comment type="similarity">
    <text evidence="2 6">Belongs to the carbamate kinase family.</text>
</comment>
<evidence type="ECO:0000313" key="9">
    <source>
        <dbReference type="Proteomes" id="UP000019849"/>
    </source>
</evidence>
<protein>
    <recommendedName>
        <fullName evidence="5 6">Carbamate kinase</fullName>
    </recommendedName>
</protein>
<dbReference type="NCBIfam" id="TIGR00746">
    <property type="entry name" value="arcC"/>
    <property type="match status" value="1"/>
</dbReference>
<dbReference type="Gene3D" id="3.40.1160.10">
    <property type="entry name" value="Acetylglutamate kinase-like"/>
    <property type="match status" value="1"/>
</dbReference>
<reference evidence="8 9" key="1">
    <citation type="submission" date="2014-02" db="EMBL/GenBank/DDBJ databases">
        <title>Aquamicrobium defluvii Genome sequencing.</title>
        <authorList>
            <person name="Wang X."/>
        </authorList>
    </citation>
    <scope>NUCLEOTIDE SEQUENCE [LARGE SCALE GENOMIC DNA]</scope>
    <source>
        <strain evidence="8 9">W13Z1</strain>
    </source>
</reference>
<dbReference type="AlphaFoldDB" id="A0A011TFM1"/>
<dbReference type="SUPFAM" id="SSF53633">
    <property type="entry name" value="Carbamate kinase-like"/>
    <property type="match status" value="1"/>
</dbReference>
<evidence type="ECO:0000256" key="1">
    <source>
        <dbReference type="ARBA" id="ARBA00004850"/>
    </source>
</evidence>
<evidence type="ECO:0000256" key="2">
    <source>
        <dbReference type="ARBA" id="ARBA00011066"/>
    </source>
</evidence>
<dbReference type="HOGENOM" id="CLU_076278_0_1_5"/>
<evidence type="ECO:0000259" key="7">
    <source>
        <dbReference type="Pfam" id="PF00696"/>
    </source>
</evidence>
<keyword evidence="3 6" id="KW-0808">Transferase</keyword>
<dbReference type="PATRIC" id="fig|69279.3.peg.3910"/>
<dbReference type="Pfam" id="PF00696">
    <property type="entry name" value="AA_kinase"/>
    <property type="match status" value="1"/>
</dbReference>
<dbReference type="RefSeq" id="WP_051520725.1">
    <property type="nucleotide sequence ID" value="NZ_KK073901.1"/>
</dbReference>
<dbReference type="PRINTS" id="PR01469">
    <property type="entry name" value="CARBMTKINASE"/>
</dbReference>
<dbReference type="GO" id="GO:0019546">
    <property type="term" value="P:L-arginine deiminase pathway"/>
    <property type="evidence" value="ECO:0007669"/>
    <property type="project" value="TreeGrafter"/>
</dbReference>
<sequence>MRIVVALGGNALLKRGEPMTAEVQRANVRKAAEALAALAREHDIVVAHGNGPQVGLLALQAAAYKEVAPYPLDILGAESVGMIGYLVEQELTNALPADTKLATLLTQIEVDRDDPAFDKPEKPIGPVYSSDEAKKARDAHGWVMVEEGYEKWRRVVPSPLPKRIIQIETLRLLVELGVVVVCAGGGGIPVIRDRDGNLVGMEAVIDKDRAAGLLAEEIGADAFLMLTDVEAVYADWGTSQQRAIRHVRPDQIDPANFPAGSMGPKVEAARTFASRPGRIAGIGRLEDAAAILEGAAGTLVSSTAIAAMHNDPEPAPEAS</sequence>
<accession>A0A011TFM1</accession>
<dbReference type="EMBL" id="JENY01000029">
    <property type="protein sequence ID" value="EXL02702.1"/>
    <property type="molecule type" value="Genomic_DNA"/>
</dbReference>
<dbReference type="eggNOG" id="COG0549">
    <property type="taxonomic scope" value="Bacteria"/>
</dbReference>
<dbReference type="InterPro" id="IPR003964">
    <property type="entry name" value="Carb_kinase"/>
</dbReference>
<dbReference type="InterPro" id="IPR036393">
    <property type="entry name" value="AceGlu_kinase-like_sf"/>
</dbReference>
<dbReference type="PANTHER" id="PTHR30409:SF1">
    <property type="entry name" value="CARBAMATE KINASE-RELATED"/>
    <property type="match status" value="1"/>
</dbReference>
<evidence type="ECO:0000313" key="8">
    <source>
        <dbReference type="EMBL" id="EXL02702.1"/>
    </source>
</evidence>
<keyword evidence="4 6" id="KW-0418">Kinase</keyword>
<comment type="caution">
    <text evidence="8">The sequence shown here is derived from an EMBL/GenBank/DDBJ whole genome shotgun (WGS) entry which is preliminary data.</text>
</comment>
<dbReference type="PIRSF" id="PIRSF000723">
    <property type="entry name" value="Carbamate_kin"/>
    <property type="match status" value="1"/>
</dbReference>
<evidence type="ECO:0000256" key="3">
    <source>
        <dbReference type="ARBA" id="ARBA00022679"/>
    </source>
</evidence>
<dbReference type="PANTHER" id="PTHR30409">
    <property type="entry name" value="CARBAMATE KINASE"/>
    <property type="match status" value="1"/>
</dbReference>
<dbReference type="STRING" id="69279.BG36_14090"/>
<feature type="domain" description="Aspartate/glutamate/uridylate kinase" evidence="7">
    <location>
        <begin position="1"/>
        <end position="275"/>
    </location>
</feature>
<dbReference type="Proteomes" id="UP000019849">
    <property type="component" value="Unassembled WGS sequence"/>
</dbReference>
<dbReference type="FunFam" id="3.40.1160.10:FF:000007">
    <property type="entry name" value="Carbamate kinase"/>
    <property type="match status" value="1"/>
</dbReference>
<organism evidence="8 9">
    <name type="scientific">Aquamicrobium defluvii</name>
    <dbReference type="NCBI Taxonomy" id="69279"/>
    <lineage>
        <taxon>Bacteria</taxon>
        <taxon>Pseudomonadati</taxon>
        <taxon>Pseudomonadota</taxon>
        <taxon>Alphaproteobacteria</taxon>
        <taxon>Hyphomicrobiales</taxon>
        <taxon>Phyllobacteriaceae</taxon>
        <taxon>Aquamicrobium</taxon>
    </lineage>
</organism>
<gene>
    <name evidence="8" type="ORF">BG36_14090</name>
</gene>
<evidence type="ECO:0000256" key="5">
    <source>
        <dbReference type="NCBIfam" id="TIGR00746"/>
    </source>
</evidence>
<dbReference type="CDD" id="cd04235">
    <property type="entry name" value="AAK_CK"/>
    <property type="match status" value="1"/>
</dbReference>
<dbReference type="GO" id="GO:0008804">
    <property type="term" value="F:carbamate kinase activity"/>
    <property type="evidence" value="ECO:0007669"/>
    <property type="project" value="UniProtKB-UniRule"/>
</dbReference>
<dbReference type="NCBIfam" id="NF009008">
    <property type="entry name" value="PRK12354.1"/>
    <property type="match status" value="1"/>
</dbReference>
<comment type="pathway">
    <text evidence="1">Amino-acid degradation; L-arginine degradation via ADI pathway.</text>
</comment>
<name>A0A011TFM1_9HYPH</name>
<dbReference type="InterPro" id="IPR001048">
    <property type="entry name" value="Asp/Glu/Uridylate_kinase"/>
</dbReference>
<evidence type="ECO:0000256" key="4">
    <source>
        <dbReference type="ARBA" id="ARBA00022777"/>
    </source>
</evidence>
<evidence type="ECO:0000256" key="6">
    <source>
        <dbReference type="PIRNR" id="PIRNR000723"/>
    </source>
</evidence>
<dbReference type="GO" id="GO:0005829">
    <property type="term" value="C:cytosol"/>
    <property type="evidence" value="ECO:0007669"/>
    <property type="project" value="TreeGrafter"/>
</dbReference>
<proteinExistence type="inferred from homology"/>